<dbReference type="PANTHER" id="PTHR16234:SF5">
    <property type="entry name" value="AFG2-INTERACTING RIBOSOME MATURATION FACTOR"/>
    <property type="match status" value="1"/>
</dbReference>
<dbReference type="InParanoid" id="A0A6L2PN08"/>
<feature type="coiled-coil region" evidence="1">
    <location>
        <begin position="76"/>
        <end position="110"/>
    </location>
</feature>
<evidence type="ECO:0000313" key="3">
    <source>
        <dbReference type="Proteomes" id="UP000502823"/>
    </source>
</evidence>
<dbReference type="GO" id="GO:0005634">
    <property type="term" value="C:nucleus"/>
    <property type="evidence" value="ECO:0007669"/>
    <property type="project" value="TreeGrafter"/>
</dbReference>
<sequence length="142" mass="16517">MEKLMKSLAEFFSYLYKHNLKWQDSIQKTAKPLNGLCNQAEQLRLVKKFQDEESEELPNIKSRLISKIKLGVEEEVSLLMEILKECETSNKELKNKLVTVEQSCEAVETEAMLQGTATQPATCLMVEWAQDAWRMYHMLYPL</sequence>
<proteinExistence type="predicted"/>
<dbReference type="GO" id="GO:0005737">
    <property type="term" value="C:cytoplasm"/>
    <property type="evidence" value="ECO:0007669"/>
    <property type="project" value="TreeGrafter"/>
</dbReference>
<name>A0A6L2PN08_COPFO</name>
<dbReference type="PANTHER" id="PTHR16234">
    <property type="entry name" value="SIMILAR TO HYPOTHETICAL PROTEIN FLJ20508"/>
    <property type="match status" value="1"/>
</dbReference>
<gene>
    <name evidence="2" type="ORF">Cfor_01397</name>
</gene>
<protein>
    <submittedName>
        <fullName evidence="2">Uncharacterized protein</fullName>
    </submittedName>
</protein>
<accession>A0A6L2PN08</accession>
<dbReference type="InterPro" id="IPR029159">
    <property type="entry name" value="CA109-like"/>
</dbReference>
<comment type="caution">
    <text evidence="2">The sequence shown here is derived from an EMBL/GenBank/DDBJ whole genome shotgun (WGS) entry which is preliminary data.</text>
</comment>
<dbReference type="Pfam" id="PF15011">
    <property type="entry name" value="CA109-like"/>
    <property type="match status" value="1"/>
</dbReference>
<evidence type="ECO:0000256" key="1">
    <source>
        <dbReference type="SAM" id="Coils"/>
    </source>
</evidence>
<keyword evidence="3" id="KW-1185">Reference proteome</keyword>
<evidence type="ECO:0000313" key="2">
    <source>
        <dbReference type="EMBL" id="GFG32900.1"/>
    </source>
</evidence>
<organism evidence="2 3">
    <name type="scientific">Coptotermes formosanus</name>
    <name type="common">Formosan subterranean termite</name>
    <dbReference type="NCBI Taxonomy" id="36987"/>
    <lineage>
        <taxon>Eukaryota</taxon>
        <taxon>Metazoa</taxon>
        <taxon>Ecdysozoa</taxon>
        <taxon>Arthropoda</taxon>
        <taxon>Hexapoda</taxon>
        <taxon>Insecta</taxon>
        <taxon>Pterygota</taxon>
        <taxon>Neoptera</taxon>
        <taxon>Polyneoptera</taxon>
        <taxon>Dictyoptera</taxon>
        <taxon>Blattodea</taxon>
        <taxon>Blattoidea</taxon>
        <taxon>Termitoidae</taxon>
        <taxon>Rhinotermitidae</taxon>
        <taxon>Coptotermes</taxon>
    </lineage>
</organism>
<dbReference type="EMBL" id="BLKM01008224">
    <property type="protein sequence ID" value="GFG32900.1"/>
    <property type="molecule type" value="Genomic_DNA"/>
</dbReference>
<keyword evidence="1" id="KW-0175">Coiled coil</keyword>
<dbReference type="AlphaFoldDB" id="A0A6L2PN08"/>
<dbReference type="OrthoDB" id="6605214at2759"/>
<dbReference type="Proteomes" id="UP000502823">
    <property type="component" value="Unassembled WGS sequence"/>
</dbReference>
<reference evidence="3" key="1">
    <citation type="submission" date="2020-01" db="EMBL/GenBank/DDBJ databases">
        <title>Draft genome sequence of the Termite Coptotermes fromosanus.</title>
        <authorList>
            <person name="Itakura S."/>
            <person name="Yosikawa Y."/>
            <person name="Umezawa K."/>
        </authorList>
    </citation>
    <scope>NUCLEOTIDE SEQUENCE [LARGE SCALE GENOMIC DNA]</scope>
</reference>